<proteinExistence type="predicted"/>
<sequence length="164" mass="18536">MRGFIKMGVMIAIVFLIFAGCSKDVTGDEKTAEQYVEDQGYKITSHKGETDKYLLDKSKLYGSTETIPYRQSWRVQTVEPDMYFGEEITVYGFTVSNHPLEKSNKAKTNVYIMLAEGKVIGGYSFPNIEGLNGSVYSLDGKTLEEVTGRTFKDWSDGWKKKYSS</sequence>
<comment type="caution">
    <text evidence="1">The sequence shown here is derived from an EMBL/GenBank/DDBJ whole genome shotgun (WGS) entry which is preliminary data.</text>
</comment>
<gene>
    <name evidence="1" type="ORF">DQG23_14715</name>
</gene>
<dbReference type="PROSITE" id="PS51257">
    <property type="entry name" value="PROKAR_LIPOPROTEIN"/>
    <property type="match status" value="1"/>
</dbReference>
<protein>
    <recommendedName>
        <fullName evidence="3">DUF4830 domain-containing protein</fullName>
    </recommendedName>
</protein>
<reference evidence="1 2" key="1">
    <citation type="journal article" date="2009" name="Int. J. Syst. Evol. Microbiol.">
        <title>Paenibacillus contaminans sp. nov., isolated from a contaminated laboratory plate.</title>
        <authorList>
            <person name="Chou J.H."/>
            <person name="Lee J.H."/>
            <person name="Lin M.C."/>
            <person name="Chang P.S."/>
            <person name="Arun A.B."/>
            <person name="Young C.C."/>
            <person name="Chen W.M."/>
        </authorList>
    </citation>
    <scope>NUCLEOTIDE SEQUENCE [LARGE SCALE GENOMIC DNA]</scope>
    <source>
        <strain evidence="1 2">CKOBP-6</strain>
    </source>
</reference>
<dbReference type="AlphaFoldDB" id="A0A329MLF3"/>
<dbReference type="OrthoDB" id="1904509at2"/>
<organism evidence="1 2">
    <name type="scientific">Paenibacillus contaminans</name>
    <dbReference type="NCBI Taxonomy" id="450362"/>
    <lineage>
        <taxon>Bacteria</taxon>
        <taxon>Bacillati</taxon>
        <taxon>Bacillota</taxon>
        <taxon>Bacilli</taxon>
        <taxon>Bacillales</taxon>
        <taxon>Paenibacillaceae</taxon>
        <taxon>Paenibacillus</taxon>
    </lineage>
</organism>
<name>A0A329MLF3_9BACL</name>
<accession>A0A329MLF3</accession>
<evidence type="ECO:0008006" key="3">
    <source>
        <dbReference type="Google" id="ProtNLM"/>
    </source>
</evidence>
<dbReference type="EMBL" id="QMFB01000007">
    <property type="protein sequence ID" value="RAV20751.1"/>
    <property type="molecule type" value="Genomic_DNA"/>
</dbReference>
<keyword evidence="2" id="KW-1185">Reference proteome</keyword>
<dbReference type="Proteomes" id="UP000250369">
    <property type="component" value="Unassembled WGS sequence"/>
</dbReference>
<evidence type="ECO:0000313" key="1">
    <source>
        <dbReference type="EMBL" id="RAV20751.1"/>
    </source>
</evidence>
<evidence type="ECO:0000313" key="2">
    <source>
        <dbReference type="Proteomes" id="UP000250369"/>
    </source>
</evidence>